<dbReference type="Proteomes" id="UP001500393">
    <property type="component" value="Unassembled WGS sequence"/>
</dbReference>
<sequence length="317" mass="34976">MSEVRGGVYPFCKACTASSVPWRTPDTTTGLSGRGTRFYGHRDVCLDCGSSVRTLFATFLLVPVSRLGRYRIIKTGGRSYVGRLVPDQPMPAPVKSATAEQPPPSEFKNHPELVDANYEQAEMHWAARDSAGALPLYEKSLAACEKVLKADDPATLQVRLRVAQVRLAIGDYGAAIPWFELVTPQLVRVFGPDHKLTRIAIEAITGAQLMVGGPREEVQLLSELLTHDEMLLGRQHPKVLRTRAALGRAHMFADQLTRAIQVLEMTLADSIEGLGADHPDTGVYRGRLLEICEQATTRGRKKDRELANAARRRWALV</sequence>
<dbReference type="Pfam" id="PF13374">
    <property type="entry name" value="TPR_10"/>
    <property type="match status" value="1"/>
</dbReference>
<dbReference type="SUPFAM" id="SSF48452">
    <property type="entry name" value="TPR-like"/>
    <property type="match status" value="1"/>
</dbReference>
<keyword evidence="2" id="KW-1185">Reference proteome</keyword>
<dbReference type="InterPro" id="IPR011990">
    <property type="entry name" value="TPR-like_helical_dom_sf"/>
</dbReference>
<proteinExistence type="predicted"/>
<evidence type="ECO:0008006" key="3">
    <source>
        <dbReference type="Google" id="ProtNLM"/>
    </source>
</evidence>
<protein>
    <recommendedName>
        <fullName evidence="3">Tetratricopeptide repeat protein</fullName>
    </recommendedName>
</protein>
<evidence type="ECO:0000313" key="1">
    <source>
        <dbReference type="EMBL" id="GAA1569485.1"/>
    </source>
</evidence>
<dbReference type="Gene3D" id="1.25.40.10">
    <property type="entry name" value="Tetratricopeptide repeat domain"/>
    <property type="match status" value="1"/>
</dbReference>
<dbReference type="Pfam" id="PF13424">
    <property type="entry name" value="TPR_12"/>
    <property type="match status" value="1"/>
</dbReference>
<dbReference type="EMBL" id="BAAAOS010000018">
    <property type="protein sequence ID" value="GAA1569485.1"/>
    <property type="molecule type" value="Genomic_DNA"/>
</dbReference>
<comment type="caution">
    <text evidence="1">The sequence shown here is derived from an EMBL/GenBank/DDBJ whole genome shotgun (WGS) entry which is preliminary data.</text>
</comment>
<dbReference type="RefSeq" id="WP_344212878.1">
    <property type="nucleotide sequence ID" value="NZ_BAAAOS010000018.1"/>
</dbReference>
<name>A0ABP4P2F8_9ACTN</name>
<reference evidence="2" key="1">
    <citation type="journal article" date="2019" name="Int. J. Syst. Evol. Microbiol.">
        <title>The Global Catalogue of Microorganisms (GCM) 10K type strain sequencing project: providing services to taxonomists for standard genome sequencing and annotation.</title>
        <authorList>
            <consortium name="The Broad Institute Genomics Platform"/>
            <consortium name="The Broad Institute Genome Sequencing Center for Infectious Disease"/>
            <person name="Wu L."/>
            <person name="Ma J."/>
        </authorList>
    </citation>
    <scope>NUCLEOTIDE SEQUENCE [LARGE SCALE GENOMIC DNA]</scope>
    <source>
        <strain evidence="2">JCM 14969</strain>
    </source>
</reference>
<gene>
    <name evidence="1" type="ORF">GCM10009789_23670</name>
</gene>
<evidence type="ECO:0000313" key="2">
    <source>
        <dbReference type="Proteomes" id="UP001500393"/>
    </source>
</evidence>
<organism evidence="1 2">
    <name type="scientific">Kribbella sancticallisti</name>
    <dbReference type="NCBI Taxonomy" id="460087"/>
    <lineage>
        <taxon>Bacteria</taxon>
        <taxon>Bacillati</taxon>
        <taxon>Actinomycetota</taxon>
        <taxon>Actinomycetes</taxon>
        <taxon>Propionibacteriales</taxon>
        <taxon>Kribbellaceae</taxon>
        <taxon>Kribbella</taxon>
    </lineage>
</organism>
<accession>A0ABP4P2F8</accession>